<comment type="caution">
    <text evidence="1">The sequence shown here is derived from an EMBL/GenBank/DDBJ whole genome shotgun (WGS) entry which is preliminary data.</text>
</comment>
<organism evidence="1 2">
    <name type="scientific">Microbacterium sediminicola</name>
    <dbReference type="NCBI Taxonomy" id="415210"/>
    <lineage>
        <taxon>Bacteria</taxon>
        <taxon>Bacillati</taxon>
        <taxon>Actinomycetota</taxon>
        <taxon>Actinomycetes</taxon>
        <taxon>Micrococcales</taxon>
        <taxon>Microbacteriaceae</taxon>
        <taxon>Microbacterium</taxon>
    </lineage>
</organism>
<dbReference type="RefSeq" id="WP_344068489.1">
    <property type="nucleotide sequence ID" value="NZ_BAAAPL010000001.1"/>
</dbReference>
<sequence length="126" mass="13714">MSTDTAYRDDMHEKMQQLIGLAWADPDFKALLIANPGEAFAQIAIEWPEEHRVEFYDAPDAELGSWTMSGQGKDAVLRVPIPSIPDEASVSDDDLAQIGGAQSHKSTVMCCCCLLSGGVVSQDDWV</sequence>
<evidence type="ECO:0008006" key="3">
    <source>
        <dbReference type="Google" id="ProtNLM"/>
    </source>
</evidence>
<keyword evidence="2" id="KW-1185">Reference proteome</keyword>
<dbReference type="Gene3D" id="3.90.330.10">
    <property type="entry name" value="Nitrile hydratase alpha /Thiocyanate hydrolase gamma"/>
    <property type="match status" value="1"/>
</dbReference>
<evidence type="ECO:0000313" key="1">
    <source>
        <dbReference type="EMBL" id="GAA1690164.1"/>
    </source>
</evidence>
<dbReference type="EMBL" id="BAAAPL010000001">
    <property type="protein sequence ID" value="GAA1690164.1"/>
    <property type="molecule type" value="Genomic_DNA"/>
</dbReference>
<dbReference type="SUPFAM" id="SSF56209">
    <property type="entry name" value="Nitrile hydratase alpha chain"/>
    <property type="match status" value="1"/>
</dbReference>
<name>A0ABN2HM77_9MICO</name>
<dbReference type="Proteomes" id="UP001501690">
    <property type="component" value="Unassembled WGS sequence"/>
</dbReference>
<proteinExistence type="predicted"/>
<evidence type="ECO:0000313" key="2">
    <source>
        <dbReference type="Proteomes" id="UP001501690"/>
    </source>
</evidence>
<dbReference type="InterPro" id="IPR036648">
    <property type="entry name" value="CN_Hdrase_a/SCN_Hdrase_g_sf"/>
</dbReference>
<protein>
    <recommendedName>
        <fullName evidence="3">NHLP leader peptide family natural product</fullName>
    </recommendedName>
</protein>
<accession>A0ABN2HM77</accession>
<reference evidence="1 2" key="1">
    <citation type="journal article" date="2019" name="Int. J. Syst. Evol. Microbiol.">
        <title>The Global Catalogue of Microorganisms (GCM) 10K type strain sequencing project: providing services to taxonomists for standard genome sequencing and annotation.</title>
        <authorList>
            <consortium name="The Broad Institute Genomics Platform"/>
            <consortium name="The Broad Institute Genome Sequencing Center for Infectious Disease"/>
            <person name="Wu L."/>
            <person name="Ma J."/>
        </authorList>
    </citation>
    <scope>NUCLEOTIDE SEQUENCE [LARGE SCALE GENOMIC DNA]</scope>
    <source>
        <strain evidence="1 2">JCM 15577</strain>
    </source>
</reference>
<gene>
    <name evidence="1" type="ORF">GCM10009808_03920</name>
</gene>